<reference evidence="2" key="1">
    <citation type="submission" date="2013-10" db="EMBL/GenBank/DDBJ databases">
        <title>Genomic analysis of the causative agents of coccidiosis in chickens.</title>
        <authorList>
            <person name="Reid A.J."/>
            <person name="Blake D."/>
            <person name="Billington K."/>
            <person name="Browne H."/>
            <person name="Dunn M."/>
            <person name="Hung S."/>
            <person name="Kawahara F."/>
            <person name="Miranda-Saavedra D."/>
            <person name="Mourier T."/>
            <person name="Nagra H."/>
            <person name="Otto T.D."/>
            <person name="Rawlings N."/>
            <person name="Sanchez A."/>
            <person name="Sanders M."/>
            <person name="Subramaniam C."/>
            <person name="Tay Y."/>
            <person name="Dear P."/>
            <person name="Doerig C."/>
            <person name="Gruber A."/>
            <person name="Parkinson J."/>
            <person name="Shirley M."/>
            <person name="Wan K.L."/>
            <person name="Berriman M."/>
            <person name="Tomley F."/>
            <person name="Pain A."/>
        </authorList>
    </citation>
    <scope>NUCLEOTIDE SEQUENCE</scope>
    <source>
        <strain evidence="2">Houghton</strain>
    </source>
</reference>
<dbReference type="AlphaFoldDB" id="U6GMT8"/>
<evidence type="ECO:0000256" key="1">
    <source>
        <dbReference type="SAM" id="MobiDB-lite"/>
    </source>
</evidence>
<feature type="compositionally biased region" description="Low complexity" evidence="1">
    <location>
        <begin position="148"/>
        <end position="157"/>
    </location>
</feature>
<dbReference type="OMA" id="CGTADII"/>
<feature type="region of interest" description="Disordered" evidence="1">
    <location>
        <begin position="303"/>
        <end position="361"/>
    </location>
</feature>
<dbReference type="EMBL" id="HG671247">
    <property type="protein sequence ID" value="CDI80578.1"/>
    <property type="molecule type" value="Genomic_DNA"/>
</dbReference>
<feature type="region of interest" description="Disordered" evidence="1">
    <location>
        <begin position="508"/>
        <end position="538"/>
    </location>
</feature>
<accession>U6GMT8</accession>
<proteinExistence type="predicted"/>
<evidence type="ECO:0000313" key="2">
    <source>
        <dbReference type="EMBL" id="CDI80578.1"/>
    </source>
</evidence>
<dbReference type="Proteomes" id="UP000018050">
    <property type="component" value="Unassembled WGS sequence"/>
</dbReference>
<gene>
    <name evidence="2" type="ORF">EAH_00053140</name>
</gene>
<dbReference type="OrthoDB" id="348128at2759"/>
<reference evidence="2" key="2">
    <citation type="submission" date="2013-10" db="EMBL/GenBank/DDBJ databases">
        <authorList>
            <person name="Aslett M."/>
        </authorList>
    </citation>
    <scope>NUCLEOTIDE SEQUENCE</scope>
    <source>
        <strain evidence="2">Houghton</strain>
    </source>
</reference>
<protein>
    <submittedName>
        <fullName evidence="2">Uncharacterized protein</fullName>
    </submittedName>
</protein>
<organism evidence="2 3">
    <name type="scientific">Eimeria acervulina</name>
    <name type="common">Coccidian parasite</name>
    <dbReference type="NCBI Taxonomy" id="5801"/>
    <lineage>
        <taxon>Eukaryota</taxon>
        <taxon>Sar</taxon>
        <taxon>Alveolata</taxon>
        <taxon>Apicomplexa</taxon>
        <taxon>Conoidasida</taxon>
        <taxon>Coccidia</taxon>
        <taxon>Eucoccidiorida</taxon>
        <taxon>Eimeriorina</taxon>
        <taxon>Eimeriidae</taxon>
        <taxon>Eimeria</taxon>
    </lineage>
</organism>
<dbReference type="GeneID" id="25273384"/>
<feature type="compositionally biased region" description="Basic and acidic residues" evidence="1">
    <location>
        <begin position="475"/>
        <end position="496"/>
    </location>
</feature>
<name>U6GMT8_EIMAC</name>
<dbReference type="RefSeq" id="XP_013249485.1">
    <property type="nucleotide sequence ID" value="XM_013394031.1"/>
</dbReference>
<dbReference type="VEuPathDB" id="ToxoDB:EAH_00053140"/>
<feature type="region of interest" description="Disordered" evidence="1">
    <location>
        <begin position="126"/>
        <end position="160"/>
    </location>
</feature>
<feature type="region of interest" description="Disordered" evidence="1">
    <location>
        <begin position="415"/>
        <end position="496"/>
    </location>
</feature>
<feature type="region of interest" description="Disordered" evidence="1">
    <location>
        <begin position="675"/>
        <end position="695"/>
    </location>
</feature>
<keyword evidence="3" id="KW-1185">Reference proteome</keyword>
<evidence type="ECO:0000313" key="3">
    <source>
        <dbReference type="Proteomes" id="UP000018050"/>
    </source>
</evidence>
<feature type="compositionally biased region" description="Basic and acidic residues" evidence="1">
    <location>
        <begin position="513"/>
        <end position="522"/>
    </location>
</feature>
<sequence>MEPVLSVGRGPSRVTRLRTRLFPGLAHPENAETVITSEPPIAFAGPKVLICRRRTGSSTQTTGPLKAIQTAFRKITSKRRQVNQVQQHQLAISVDPTLQTESLSNASDPPCERFAQEQDLETVPCDDCNQSSAERKTGAVAEPQNNSPAATPTPATTQGMKKGFALPHDCPTIIEGEEWGSGECSEPEEVLARPNSYTPTSAVHTSVAEAAAALATLETTEIHMHTPTLDAAFLQSGALLEKGYHSCSAQRAHKNWHATLIAPWKASKTNLSQLSASHSDRTPEVIHENPKCSYSQDVQLASGQPNRAFPAPAQGSCLPGHWTDATGRAEKTTAAAAVPRNSSTTHAQGQGPRQRDGERNGVGCSSVIASFMERVVSMIEGSAAVLSSCGTADIIDESQLVVSSGRIARARQALQSAPRNNAAAIHSRGAPSLQMHQQSCGGCEDTNVPNGHSVPAQVKPNSAREPDHQSCSSGGEKKWEGKSCDGNQEEKLQEDSVKRLEEKFPGVPEEFSCADKQEKEESGLSSVYPGVSHKDSTSAKVNLPDVSLEEIKKLDTLPEAAMMRLRGTYIMACTAECARLHIQHFESNKAEVVNIARCTTTFAGLDQIKHSKYHNTWDQRPSAARKAVSNEYLDAATKTGRCNARACSSNQKLLVETAANASLWGLSFIPAEDETEAVSPLPPPPSPRAEKRTTNGNLSLGSLAWFSNGTYFS</sequence>